<comment type="caution">
    <text evidence="2">The sequence shown here is derived from an EMBL/GenBank/DDBJ whole genome shotgun (WGS) entry which is preliminary data.</text>
</comment>
<feature type="transmembrane region" description="Helical" evidence="1">
    <location>
        <begin position="223"/>
        <end position="247"/>
    </location>
</feature>
<keyword evidence="3" id="KW-1185">Reference proteome</keyword>
<dbReference type="Proteomes" id="UP000816034">
    <property type="component" value="Unassembled WGS sequence"/>
</dbReference>
<keyword evidence="1" id="KW-0812">Transmembrane</keyword>
<evidence type="ECO:0000313" key="2">
    <source>
        <dbReference type="EMBL" id="KAG2373461.1"/>
    </source>
</evidence>
<dbReference type="GeneID" id="68104522"/>
<gene>
    <name evidence="2" type="ORF">C9374_012068</name>
</gene>
<accession>A0AA88KER5</accession>
<dbReference type="AlphaFoldDB" id="A0AA88KER5"/>
<evidence type="ECO:0000313" key="3">
    <source>
        <dbReference type="Proteomes" id="UP000816034"/>
    </source>
</evidence>
<keyword evidence="1" id="KW-1133">Transmembrane helix</keyword>
<sequence length="263" mass="28668">MMVGSGWYDVSCAAAIDHTNRILPSTTTPYYLAHLHPLDQISSSWSFYCNVPGSKVQDHSVRNAGSDIRLVPMNNVYNFQVGIQGAEVGKILDLGTVDDLVKSYGCDLYSSFTGIQFVDGVLVIPNKSSTKQNTPIDLSKMTSDMAEVKLGHVYLVKISRGNEDTALFAKFMTTSVVTDNNNQIQTVTMRHQTMYVYVDPSSGRGNCKAMEDSSVSTEAETAISLSVIALLVSIIVGVGNVVFLIYYCAFATKKRGGVFTNLQ</sequence>
<evidence type="ECO:0000256" key="1">
    <source>
        <dbReference type="SAM" id="Phobius"/>
    </source>
</evidence>
<dbReference type="EMBL" id="PYSW02000054">
    <property type="protein sequence ID" value="KAG2373461.1"/>
    <property type="molecule type" value="Genomic_DNA"/>
</dbReference>
<proteinExistence type="predicted"/>
<protein>
    <submittedName>
        <fullName evidence="2">Uncharacterized protein</fullName>
    </submittedName>
</protein>
<reference evidence="2 3" key="1">
    <citation type="journal article" date="2018" name="BMC Genomics">
        <title>The genome of Naegleria lovaniensis, the basis for a comparative approach to unravel pathogenicity factors of the human pathogenic amoeba N. fowleri.</title>
        <authorList>
            <person name="Liechti N."/>
            <person name="Schurch N."/>
            <person name="Bruggmann R."/>
            <person name="Wittwer M."/>
        </authorList>
    </citation>
    <scope>NUCLEOTIDE SEQUENCE [LARGE SCALE GENOMIC DNA]</scope>
    <source>
        <strain evidence="2 3">ATCC 30569</strain>
    </source>
</reference>
<keyword evidence="1" id="KW-0472">Membrane</keyword>
<dbReference type="RefSeq" id="XP_044542635.1">
    <property type="nucleotide sequence ID" value="XM_044687793.1"/>
</dbReference>
<organism evidence="2 3">
    <name type="scientific">Naegleria lovaniensis</name>
    <name type="common">Amoeba</name>
    <dbReference type="NCBI Taxonomy" id="51637"/>
    <lineage>
        <taxon>Eukaryota</taxon>
        <taxon>Discoba</taxon>
        <taxon>Heterolobosea</taxon>
        <taxon>Tetramitia</taxon>
        <taxon>Eutetramitia</taxon>
        <taxon>Vahlkampfiidae</taxon>
        <taxon>Naegleria</taxon>
    </lineage>
</organism>
<name>A0AA88KER5_NAELO</name>